<dbReference type="RefSeq" id="WP_344911386.1">
    <property type="nucleotide sequence ID" value="NZ_BAABDL010000067.1"/>
</dbReference>
<dbReference type="InterPro" id="IPR000834">
    <property type="entry name" value="Peptidase_M14"/>
</dbReference>
<dbReference type="SMART" id="SM00631">
    <property type="entry name" value="Zn_pept"/>
    <property type="match status" value="1"/>
</dbReference>
<evidence type="ECO:0000256" key="6">
    <source>
        <dbReference type="ARBA" id="ARBA00023049"/>
    </source>
</evidence>
<feature type="active site" description="Proton donor/acceptor" evidence="7">
    <location>
        <position position="267"/>
    </location>
</feature>
<keyword evidence="3" id="KW-0645">Protease</keyword>
<dbReference type="EMBL" id="BAABDL010000067">
    <property type="protein sequence ID" value="GAA4067791.1"/>
    <property type="molecule type" value="Genomic_DNA"/>
</dbReference>
<evidence type="ECO:0000259" key="8">
    <source>
        <dbReference type="PROSITE" id="PS52035"/>
    </source>
</evidence>
<dbReference type="Gene3D" id="3.40.630.10">
    <property type="entry name" value="Zn peptidases"/>
    <property type="match status" value="1"/>
</dbReference>
<organism evidence="9 10">
    <name type="scientific">Amphibacillus indicireducens</name>
    <dbReference type="NCBI Taxonomy" id="1076330"/>
    <lineage>
        <taxon>Bacteria</taxon>
        <taxon>Bacillati</taxon>
        <taxon>Bacillota</taxon>
        <taxon>Bacilli</taxon>
        <taxon>Bacillales</taxon>
        <taxon>Bacillaceae</taxon>
        <taxon>Amphibacillus</taxon>
    </lineage>
</organism>
<evidence type="ECO:0000313" key="10">
    <source>
        <dbReference type="Proteomes" id="UP001501734"/>
    </source>
</evidence>
<reference evidence="10" key="1">
    <citation type="journal article" date="2019" name="Int. J. Syst. Evol. Microbiol.">
        <title>The Global Catalogue of Microorganisms (GCM) 10K type strain sequencing project: providing services to taxonomists for standard genome sequencing and annotation.</title>
        <authorList>
            <consortium name="The Broad Institute Genomics Platform"/>
            <consortium name="The Broad Institute Genome Sequencing Center for Infectious Disease"/>
            <person name="Wu L."/>
            <person name="Ma J."/>
        </authorList>
    </citation>
    <scope>NUCLEOTIDE SEQUENCE [LARGE SCALE GENOMIC DNA]</scope>
    <source>
        <strain evidence="10">JCM 17250</strain>
    </source>
</reference>
<dbReference type="InterPro" id="IPR034274">
    <property type="entry name" value="ENP1_M14_CPD"/>
</dbReference>
<keyword evidence="4" id="KW-0378">Hydrolase</keyword>
<dbReference type="CDD" id="cd06229">
    <property type="entry name" value="M14_Endopeptidase_I"/>
    <property type="match status" value="1"/>
</dbReference>
<keyword evidence="5" id="KW-0862">Zinc</keyword>
<comment type="cofactor">
    <cofactor evidence="1">
        <name>Zn(2+)</name>
        <dbReference type="ChEBI" id="CHEBI:29105"/>
    </cofactor>
</comment>
<dbReference type="PRINTS" id="PR00765">
    <property type="entry name" value="CRBOXYPTASEA"/>
</dbReference>
<evidence type="ECO:0000256" key="2">
    <source>
        <dbReference type="ARBA" id="ARBA00005988"/>
    </source>
</evidence>
<accession>A0ABP7VIR3</accession>
<evidence type="ECO:0000313" key="9">
    <source>
        <dbReference type="EMBL" id="GAA4067791.1"/>
    </source>
</evidence>
<feature type="domain" description="Peptidase M14" evidence="8">
    <location>
        <begin position="9"/>
        <end position="300"/>
    </location>
</feature>
<dbReference type="PANTHER" id="PTHR11705">
    <property type="entry name" value="PROTEASE FAMILY M14 CARBOXYPEPTIDASE A,B"/>
    <property type="match status" value="1"/>
</dbReference>
<evidence type="ECO:0000256" key="4">
    <source>
        <dbReference type="ARBA" id="ARBA00022801"/>
    </source>
</evidence>
<proteinExistence type="inferred from homology"/>
<dbReference type="Pfam" id="PF00246">
    <property type="entry name" value="Peptidase_M14"/>
    <property type="match status" value="1"/>
</dbReference>
<dbReference type="SUPFAM" id="SSF53187">
    <property type="entry name" value="Zn-dependent exopeptidases"/>
    <property type="match status" value="1"/>
</dbReference>
<sequence>MENQFKLAEIYRYLDLERDLQQLKNHYSNLIELETIGFSVEGRKLYGLKVGTGQHKVICHGAHHAREWMTSRLIVDFIYHLLSSQNEPWRQIREEWLDTVSFWFIPMVNPDGVTLVQDGPNRFSNREQLLDLNGQSLDFSSWKANGRGVDLNRQYPIDWEEIQANPGQPSPTNYKGEQPLSEPEIKALVNFVTKHQFDCALAYHSSGEEIFWRYKLPNPYVNQFRPLADKLAEVTSYSLIEPEGIPSGGGFTDWFLTKFKKPSFTFEIAPYVGSRPVPNHLYHQIFEDNQFVLHTVGEFLMDKMTKQHKI</sequence>
<comment type="caution">
    <text evidence="9">The sequence shown here is derived from an EMBL/GenBank/DDBJ whole genome shotgun (WGS) entry which is preliminary data.</text>
</comment>
<name>A0ABP7VIR3_9BACI</name>
<evidence type="ECO:0000256" key="5">
    <source>
        <dbReference type="ARBA" id="ARBA00022833"/>
    </source>
</evidence>
<comment type="similarity">
    <text evidence="2 7">Belongs to the peptidase M14 family.</text>
</comment>
<keyword evidence="10" id="KW-1185">Reference proteome</keyword>
<dbReference type="Proteomes" id="UP001501734">
    <property type="component" value="Unassembled WGS sequence"/>
</dbReference>
<protein>
    <recommendedName>
        <fullName evidence="8">Peptidase M14 domain-containing protein</fullName>
    </recommendedName>
</protein>
<dbReference type="PANTHER" id="PTHR11705:SF143">
    <property type="entry name" value="SLL0236 PROTEIN"/>
    <property type="match status" value="1"/>
</dbReference>
<evidence type="ECO:0000256" key="7">
    <source>
        <dbReference type="PROSITE-ProRule" id="PRU01379"/>
    </source>
</evidence>
<dbReference type="PROSITE" id="PS52035">
    <property type="entry name" value="PEPTIDASE_M14"/>
    <property type="match status" value="1"/>
</dbReference>
<gene>
    <name evidence="9" type="ORF">GCM10022410_12320</name>
</gene>
<keyword evidence="6" id="KW-0482">Metalloprotease</keyword>
<evidence type="ECO:0000256" key="3">
    <source>
        <dbReference type="ARBA" id="ARBA00022670"/>
    </source>
</evidence>
<evidence type="ECO:0000256" key="1">
    <source>
        <dbReference type="ARBA" id="ARBA00001947"/>
    </source>
</evidence>